<dbReference type="PANTHER" id="PTHR37478:SF2">
    <property type="entry name" value="UPF0251 PROTEIN TK0562"/>
    <property type="match status" value="1"/>
</dbReference>
<dbReference type="Gene3D" id="1.10.10.10">
    <property type="entry name" value="Winged helix-like DNA-binding domain superfamily/Winged helix DNA-binding domain"/>
    <property type="match status" value="1"/>
</dbReference>
<dbReference type="InterPro" id="IPR036388">
    <property type="entry name" value="WH-like_DNA-bd_sf"/>
</dbReference>
<dbReference type="SUPFAM" id="SSF88659">
    <property type="entry name" value="Sigma3 and sigma4 domains of RNA polymerase sigma factors"/>
    <property type="match status" value="1"/>
</dbReference>
<gene>
    <name evidence="3" type="ORF">GCM10008906_12970</name>
</gene>
<organism evidence="3 4">
    <name type="scientific">Clostridium oceanicum</name>
    <dbReference type="NCBI Taxonomy" id="1543"/>
    <lineage>
        <taxon>Bacteria</taxon>
        <taxon>Bacillati</taxon>
        <taxon>Bacillota</taxon>
        <taxon>Clostridia</taxon>
        <taxon>Eubacteriales</taxon>
        <taxon>Clostridiaceae</taxon>
        <taxon>Clostridium</taxon>
    </lineage>
</organism>
<dbReference type="Pfam" id="PF02001">
    <property type="entry name" value="DUF134"/>
    <property type="match status" value="1"/>
</dbReference>
<evidence type="ECO:0000256" key="2">
    <source>
        <dbReference type="HAMAP-Rule" id="MF_00674"/>
    </source>
</evidence>
<protein>
    <recommendedName>
        <fullName evidence="2">UPF0251 protein GCM10008906_12970</fullName>
    </recommendedName>
</protein>
<dbReference type="PANTHER" id="PTHR37478">
    <property type="match status" value="1"/>
</dbReference>
<sequence length="125" mass="14526">MVRPRKSRRVCALPEVNAFGPIKIDDFEDFNEYIVMTVEEYETIRLIDLEGLNQEESANEMGVARSTIQRIYDNARKKIADSLVNGKTIKIKGGDYKLCSEFKDRKSCEGCRGHRHRHGRNMNFR</sequence>
<comment type="similarity">
    <text evidence="1 2">Belongs to the UPF0251 family.</text>
</comment>
<evidence type="ECO:0000256" key="1">
    <source>
        <dbReference type="ARBA" id="ARBA00009350"/>
    </source>
</evidence>
<dbReference type="HAMAP" id="MF_00674">
    <property type="entry name" value="UPF0251"/>
    <property type="match status" value="1"/>
</dbReference>
<accession>A0ABN1JDV1</accession>
<dbReference type="InterPro" id="IPR013324">
    <property type="entry name" value="RNA_pol_sigma_r3/r4-like"/>
</dbReference>
<dbReference type="RefSeq" id="WP_343760058.1">
    <property type="nucleotide sequence ID" value="NZ_BAAACG010000008.1"/>
</dbReference>
<evidence type="ECO:0000313" key="3">
    <source>
        <dbReference type="EMBL" id="GAA0737161.1"/>
    </source>
</evidence>
<dbReference type="Proteomes" id="UP001501510">
    <property type="component" value="Unassembled WGS sequence"/>
</dbReference>
<name>A0ABN1JDV1_9CLOT</name>
<comment type="caution">
    <text evidence="3">The sequence shown here is derived from an EMBL/GenBank/DDBJ whole genome shotgun (WGS) entry which is preliminary data.</text>
</comment>
<keyword evidence="4" id="KW-1185">Reference proteome</keyword>
<dbReference type="InterPro" id="IPR002852">
    <property type="entry name" value="UPF0251"/>
</dbReference>
<evidence type="ECO:0000313" key="4">
    <source>
        <dbReference type="Proteomes" id="UP001501510"/>
    </source>
</evidence>
<proteinExistence type="inferred from homology"/>
<dbReference type="EMBL" id="BAAACG010000008">
    <property type="protein sequence ID" value="GAA0737161.1"/>
    <property type="molecule type" value="Genomic_DNA"/>
</dbReference>
<reference evidence="3 4" key="1">
    <citation type="journal article" date="2019" name="Int. J. Syst. Evol. Microbiol.">
        <title>The Global Catalogue of Microorganisms (GCM) 10K type strain sequencing project: providing services to taxonomists for standard genome sequencing and annotation.</title>
        <authorList>
            <consortium name="The Broad Institute Genomics Platform"/>
            <consortium name="The Broad Institute Genome Sequencing Center for Infectious Disease"/>
            <person name="Wu L."/>
            <person name="Ma J."/>
        </authorList>
    </citation>
    <scope>NUCLEOTIDE SEQUENCE [LARGE SCALE GENOMIC DNA]</scope>
    <source>
        <strain evidence="3 4">JCM 1407</strain>
    </source>
</reference>